<reference evidence="2 3" key="1">
    <citation type="submission" date="2020-09" db="EMBL/GenBank/DDBJ databases">
        <title>TT11 complete genome.</title>
        <authorList>
            <person name="Wu Z."/>
        </authorList>
    </citation>
    <scope>NUCLEOTIDE SEQUENCE [LARGE SCALE GENOMIC DNA]</scope>
    <source>
        <strain evidence="2 3">TT11</strain>
    </source>
</reference>
<evidence type="ECO:0000313" key="2">
    <source>
        <dbReference type="EMBL" id="MBD0831514.1"/>
    </source>
</evidence>
<dbReference type="RefSeq" id="WP_188229312.1">
    <property type="nucleotide sequence ID" value="NZ_JACVXB010000002.1"/>
</dbReference>
<evidence type="ECO:0000313" key="3">
    <source>
        <dbReference type="Proteomes" id="UP000600588"/>
    </source>
</evidence>
<gene>
    <name evidence="2" type="ORF">ICJ83_05145</name>
</gene>
<comment type="caution">
    <text evidence="2">The sequence shown here is derived from an EMBL/GenBank/DDBJ whole genome shotgun (WGS) entry which is preliminary data.</text>
</comment>
<keyword evidence="3" id="KW-1185">Reference proteome</keyword>
<organism evidence="2 3">
    <name type="scientific">Aestuariibaculum sediminum</name>
    <dbReference type="NCBI Taxonomy" id="2770637"/>
    <lineage>
        <taxon>Bacteria</taxon>
        <taxon>Pseudomonadati</taxon>
        <taxon>Bacteroidota</taxon>
        <taxon>Flavobacteriia</taxon>
        <taxon>Flavobacteriales</taxon>
        <taxon>Flavobacteriaceae</taxon>
    </lineage>
</organism>
<name>A0A8J6Q212_9FLAO</name>
<proteinExistence type="predicted"/>
<evidence type="ECO:0000256" key="1">
    <source>
        <dbReference type="SAM" id="MobiDB-lite"/>
    </source>
</evidence>
<accession>A0A8J6Q212</accession>
<sequence length="192" mass="22014">MKDVNYIKHMNAVLMQFSLDERLNATHVSLYFALFQLWNYYHFPESFFISREDVMKMAKLGSKSTYHRCLKELHQWRYLEYSPSHNPFKGSQIMMYQFETSSGTTTGTTTGTASGTSAGQAVYQHHPISGTSSGQVVGRKIKHIQTGINNKNNNKPGHLNFEGFSEKNKRNGSVPYQDNLKTESKKKYDEPL</sequence>
<dbReference type="AlphaFoldDB" id="A0A8J6Q212"/>
<protein>
    <submittedName>
        <fullName evidence="2">Uncharacterized protein</fullName>
    </submittedName>
</protein>
<dbReference type="Proteomes" id="UP000600588">
    <property type="component" value="Unassembled WGS sequence"/>
</dbReference>
<dbReference type="EMBL" id="JACVXB010000002">
    <property type="protein sequence ID" value="MBD0831514.1"/>
    <property type="molecule type" value="Genomic_DNA"/>
</dbReference>
<feature type="region of interest" description="Disordered" evidence="1">
    <location>
        <begin position="146"/>
        <end position="192"/>
    </location>
</feature>
<feature type="compositionally biased region" description="Basic and acidic residues" evidence="1">
    <location>
        <begin position="180"/>
        <end position="192"/>
    </location>
</feature>